<feature type="domain" description="CAAX prenyl protease 2/Lysostaphin resistance protein A-like" evidence="2">
    <location>
        <begin position="145"/>
        <end position="232"/>
    </location>
</feature>
<evidence type="ECO:0000256" key="1">
    <source>
        <dbReference type="SAM" id="Phobius"/>
    </source>
</evidence>
<evidence type="ECO:0000259" key="2">
    <source>
        <dbReference type="Pfam" id="PF02517"/>
    </source>
</evidence>
<name>D9QTI9_ACEAZ</name>
<evidence type="ECO:0000313" key="4">
    <source>
        <dbReference type="Proteomes" id="UP000001661"/>
    </source>
</evidence>
<organism evidence="3 4">
    <name type="scientific">Acetohalobium arabaticum (strain ATCC 49924 / DSM 5501 / Z-7288)</name>
    <dbReference type="NCBI Taxonomy" id="574087"/>
    <lineage>
        <taxon>Bacteria</taxon>
        <taxon>Bacillati</taxon>
        <taxon>Bacillota</taxon>
        <taxon>Clostridia</taxon>
        <taxon>Halanaerobiales</taxon>
        <taxon>Halobacteroidaceae</taxon>
        <taxon>Acetohalobium</taxon>
    </lineage>
</organism>
<dbReference type="STRING" id="574087.Acear_0202"/>
<reference evidence="3 4" key="1">
    <citation type="journal article" date="2010" name="Stand. Genomic Sci.">
        <title>Complete genome sequence of Acetohalobium arabaticum type strain (Z-7288).</title>
        <authorList>
            <person name="Sikorski J."/>
            <person name="Lapidus A."/>
            <person name="Chertkov O."/>
            <person name="Lucas S."/>
            <person name="Copeland A."/>
            <person name="Glavina Del Rio T."/>
            <person name="Nolan M."/>
            <person name="Tice H."/>
            <person name="Cheng J.F."/>
            <person name="Han C."/>
            <person name="Brambilla E."/>
            <person name="Pitluck S."/>
            <person name="Liolios K."/>
            <person name="Ivanova N."/>
            <person name="Mavromatis K."/>
            <person name="Mikhailova N."/>
            <person name="Pati A."/>
            <person name="Bruce D."/>
            <person name="Detter C."/>
            <person name="Tapia R."/>
            <person name="Goodwin L."/>
            <person name="Chen A."/>
            <person name="Palaniappan K."/>
            <person name="Land M."/>
            <person name="Hauser L."/>
            <person name="Chang Y.J."/>
            <person name="Jeffries C.D."/>
            <person name="Rohde M."/>
            <person name="Goker M."/>
            <person name="Spring S."/>
            <person name="Woyke T."/>
            <person name="Bristow J."/>
            <person name="Eisen J.A."/>
            <person name="Markowitz V."/>
            <person name="Hugenholtz P."/>
            <person name="Kyrpides N.C."/>
            <person name="Klenk H.P."/>
        </authorList>
    </citation>
    <scope>NUCLEOTIDE SEQUENCE [LARGE SCALE GENOMIC DNA]</scope>
    <source>
        <strain evidence="4">ATCC 49924 / DSM 5501 / Z-7288</strain>
    </source>
</reference>
<proteinExistence type="predicted"/>
<keyword evidence="1" id="KW-1133">Transmembrane helix</keyword>
<dbReference type="RefSeq" id="WP_013277199.1">
    <property type="nucleotide sequence ID" value="NC_014378.1"/>
</dbReference>
<dbReference type="GO" id="GO:0080120">
    <property type="term" value="P:CAAX-box protein maturation"/>
    <property type="evidence" value="ECO:0007669"/>
    <property type="project" value="UniProtKB-ARBA"/>
</dbReference>
<dbReference type="AlphaFoldDB" id="D9QTI9"/>
<dbReference type="Pfam" id="PF02517">
    <property type="entry name" value="Rce1-like"/>
    <property type="match status" value="1"/>
</dbReference>
<dbReference type="HOGENOM" id="CLU_1145270_0_0_9"/>
<feature type="transmembrane region" description="Helical" evidence="1">
    <location>
        <begin position="27"/>
        <end position="44"/>
    </location>
</feature>
<keyword evidence="1" id="KW-0472">Membrane</keyword>
<sequence>MKHIIELINKKDKQYTWTNYELIKYQLLWYLSLFLFSLTQRYNFPNLPQIDSLFHYLFGIPIKLLMIAYLIYILLFKKSFTLNQIGLTSNNYFADFTLGIKVSLPLPILTIILINLQHHHLDFNQLFEPLIKITSFNELITSFLYFIVLVSIALIPATAKELFYRTIIYNFFKERLGLMFGALLSSVYYSLASLQFSFGLMLSNFIVGGISIYLYERNNNLFSSIIWQSFYQATTILYIFGF</sequence>
<dbReference type="GO" id="GO:0004175">
    <property type="term" value="F:endopeptidase activity"/>
    <property type="evidence" value="ECO:0007669"/>
    <property type="project" value="UniProtKB-ARBA"/>
</dbReference>
<feature type="transmembrane region" description="Helical" evidence="1">
    <location>
        <begin position="96"/>
        <end position="116"/>
    </location>
</feature>
<keyword evidence="1" id="KW-0812">Transmembrane</keyword>
<protein>
    <submittedName>
        <fullName evidence="3">Abortive infection protein</fullName>
    </submittedName>
</protein>
<evidence type="ECO:0000313" key="3">
    <source>
        <dbReference type="EMBL" id="ADL11753.1"/>
    </source>
</evidence>
<feature type="transmembrane region" description="Helical" evidence="1">
    <location>
        <begin position="175"/>
        <end position="191"/>
    </location>
</feature>
<dbReference type="OrthoDB" id="2111916at2"/>
<dbReference type="EMBL" id="CP002105">
    <property type="protein sequence ID" value="ADL11753.1"/>
    <property type="molecule type" value="Genomic_DNA"/>
</dbReference>
<feature type="transmembrane region" description="Helical" evidence="1">
    <location>
        <begin position="56"/>
        <end position="76"/>
    </location>
</feature>
<feature type="transmembrane region" description="Helical" evidence="1">
    <location>
        <begin position="221"/>
        <end position="240"/>
    </location>
</feature>
<gene>
    <name evidence="3" type="ordered locus">Acear_0202</name>
</gene>
<feature type="transmembrane region" description="Helical" evidence="1">
    <location>
        <begin position="198"/>
        <end position="215"/>
    </location>
</feature>
<dbReference type="Proteomes" id="UP000001661">
    <property type="component" value="Chromosome"/>
</dbReference>
<keyword evidence="4" id="KW-1185">Reference proteome</keyword>
<dbReference type="InterPro" id="IPR003675">
    <property type="entry name" value="Rce1/LyrA-like_dom"/>
</dbReference>
<dbReference type="KEGG" id="aar:Acear_0202"/>
<accession>D9QTI9</accession>
<feature type="transmembrane region" description="Helical" evidence="1">
    <location>
        <begin position="136"/>
        <end position="155"/>
    </location>
</feature>